<dbReference type="CDD" id="cd00093">
    <property type="entry name" value="HTH_XRE"/>
    <property type="match status" value="1"/>
</dbReference>
<dbReference type="SMART" id="SM00530">
    <property type="entry name" value="HTH_XRE"/>
    <property type="match status" value="1"/>
</dbReference>
<dbReference type="PROSITE" id="PS50943">
    <property type="entry name" value="HTH_CROC1"/>
    <property type="match status" value="1"/>
</dbReference>
<protein>
    <submittedName>
        <fullName evidence="3">Helix-turn-helix transcriptional regulator</fullName>
    </submittedName>
</protein>
<dbReference type="GO" id="GO:0003677">
    <property type="term" value="F:DNA binding"/>
    <property type="evidence" value="ECO:0007669"/>
    <property type="project" value="UniProtKB-KW"/>
</dbReference>
<comment type="caution">
    <text evidence="3">The sequence shown here is derived from an EMBL/GenBank/DDBJ whole genome shotgun (WGS) entry which is preliminary data.</text>
</comment>
<keyword evidence="1" id="KW-0238">DNA-binding</keyword>
<evidence type="ECO:0000313" key="3">
    <source>
        <dbReference type="EMBL" id="HIS48610.1"/>
    </source>
</evidence>
<dbReference type="InterPro" id="IPR010982">
    <property type="entry name" value="Lambda_DNA-bd_dom_sf"/>
</dbReference>
<evidence type="ECO:0000256" key="1">
    <source>
        <dbReference type="ARBA" id="ARBA00023125"/>
    </source>
</evidence>
<dbReference type="PANTHER" id="PTHR46797">
    <property type="entry name" value="HTH-TYPE TRANSCRIPTIONAL REGULATOR"/>
    <property type="match status" value="1"/>
</dbReference>
<dbReference type="AlphaFoldDB" id="A0A9D1F749"/>
<feature type="domain" description="HTH cro/C1-type" evidence="2">
    <location>
        <begin position="13"/>
        <end position="67"/>
    </location>
</feature>
<sequence>MKDIDFSRISSKLKELRIERNLTQEFVAQKADVNTSHICNIENNRVKVSLSTLVQICNALDVTVDYILSDEYAHPDSALEQEVLKELRLCSPENKEKILKIIKILQ</sequence>
<reference evidence="3" key="1">
    <citation type="submission" date="2020-10" db="EMBL/GenBank/DDBJ databases">
        <authorList>
            <person name="Gilroy R."/>
        </authorList>
    </citation>
    <scope>NUCLEOTIDE SEQUENCE</scope>
    <source>
        <strain evidence="3">CHK178-757</strain>
    </source>
</reference>
<dbReference type="Pfam" id="PF01381">
    <property type="entry name" value="HTH_3"/>
    <property type="match status" value="1"/>
</dbReference>
<dbReference type="Proteomes" id="UP000823927">
    <property type="component" value="Unassembled WGS sequence"/>
</dbReference>
<dbReference type="InterPro" id="IPR001387">
    <property type="entry name" value="Cro/C1-type_HTH"/>
</dbReference>
<evidence type="ECO:0000259" key="2">
    <source>
        <dbReference type="PROSITE" id="PS50943"/>
    </source>
</evidence>
<proteinExistence type="predicted"/>
<dbReference type="InterPro" id="IPR050807">
    <property type="entry name" value="TransReg_Diox_bact_type"/>
</dbReference>
<dbReference type="GO" id="GO:0003700">
    <property type="term" value="F:DNA-binding transcription factor activity"/>
    <property type="evidence" value="ECO:0007669"/>
    <property type="project" value="TreeGrafter"/>
</dbReference>
<gene>
    <name evidence="3" type="ORF">IAB46_13865</name>
</gene>
<name>A0A9D1F749_9FIRM</name>
<evidence type="ECO:0000313" key="4">
    <source>
        <dbReference type="Proteomes" id="UP000823927"/>
    </source>
</evidence>
<dbReference type="EMBL" id="DVIT01000059">
    <property type="protein sequence ID" value="HIS48610.1"/>
    <property type="molecule type" value="Genomic_DNA"/>
</dbReference>
<dbReference type="Gene3D" id="1.10.260.40">
    <property type="entry name" value="lambda repressor-like DNA-binding domains"/>
    <property type="match status" value="1"/>
</dbReference>
<reference evidence="3" key="2">
    <citation type="journal article" date="2021" name="PeerJ">
        <title>Extensive microbial diversity within the chicken gut microbiome revealed by metagenomics and culture.</title>
        <authorList>
            <person name="Gilroy R."/>
            <person name="Ravi A."/>
            <person name="Getino M."/>
            <person name="Pursley I."/>
            <person name="Horton D.L."/>
            <person name="Alikhan N.F."/>
            <person name="Baker D."/>
            <person name="Gharbi K."/>
            <person name="Hall N."/>
            <person name="Watson M."/>
            <person name="Adriaenssens E.M."/>
            <person name="Foster-Nyarko E."/>
            <person name="Jarju S."/>
            <person name="Secka A."/>
            <person name="Antonio M."/>
            <person name="Oren A."/>
            <person name="Chaudhuri R.R."/>
            <person name="La Ragione R."/>
            <person name="Hildebrand F."/>
            <person name="Pallen M.J."/>
        </authorList>
    </citation>
    <scope>NUCLEOTIDE SEQUENCE</scope>
    <source>
        <strain evidence="3">CHK178-757</strain>
    </source>
</reference>
<dbReference type="SUPFAM" id="SSF47413">
    <property type="entry name" value="lambda repressor-like DNA-binding domains"/>
    <property type="match status" value="1"/>
</dbReference>
<dbReference type="PANTHER" id="PTHR46797:SF1">
    <property type="entry name" value="METHYLPHOSPHONATE SYNTHASE"/>
    <property type="match status" value="1"/>
</dbReference>
<dbReference type="GO" id="GO:0005829">
    <property type="term" value="C:cytosol"/>
    <property type="evidence" value="ECO:0007669"/>
    <property type="project" value="TreeGrafter"/>
</dbReference>
<organism evidence="3 4">
    <name type="scientific">Candidatus Scybalocola faecigallinarum</name>
    <dbReference type="NCBI Taxonomy" id="2840941"/>
    <lineage>
        <taxon>Bacteria</taxon>
        <taxon>Bacillati</taxon>
        <taxon>Bacillota</taxon>
        <taxon>Clostridia</taxon>
        <taxon>Lachnospirales</taxon>
        <taxon>Lachnospiraceae</taxon>
        <taxon>Lachnospiraceae incertae sedis</taxon>
        <taxon>Candidatus Scybalocola (ex Gilroy et al. 2021)</taxon>
    </lineage>
</organism>
<accession>A0A9D1F749</accession>